<name>A0A6J6XZD8_9ZZZZ</name>
<protein>
    <submittedName>
        <fullName evidence="1">Unannotated protein</fullName>
    </submittedName>
</protein>
<proteinExistence type="predicted"/>
<reference evidence="1" key="1">
    <citation type="submission" date="2020-05" db="EMBL/GenBank/DDBJ databases">
        <authorList>
            <person name="Chiriac C."/>
            <person name="Salcher M."/>
            <person name="Ghai R."/>
            <person name="Kavagutti S V."/>
        </authorList>
    </citation>
    <scope>NUCLEOTIDE SEQUENCE</scope>
</reference>
<gene>
    <name evidence="1" type="ORF">UFOPK2969_01450</name>
</gene>
<evidence type="ECO:0000313" key="1">
    <source>
        <dbReference type="EMBL" id="CAB4800618.1"/>
    </source>
</evidence>
<sequence>MTVENLLLDRRSLDVLDRDGETGLCRVAVAKVLDAIETCGHIGLVVVVRKFVDNATHRPLINTSILELEARWERRVEEDSTGGRGAIGLATIGFTNNVVGMAILNQ</sequence>
<accession>A0A6J6XZD8</accession>
<dbReference type="EMBL" id="CAFAAD010000129">
    <property type="protein sequence ID" value="CAB4800618.1"/>
    <property type="molecule type" value="Genomic_DNA"/>
</dbReference>
<dbReference type="AlphaFoldDB" id="A0A6J6XZD8"/>
<organism evidence="1">
    <name type="scientific">freshwater metagenome</name>
    <dbReference type="NCBI Taxonomy" id="449393"/>
    <lineage>
        <taxon>unclassified sequences</taxon>
        <taxon>metagenomes</taxon>
        <taxon>ecological metagenomes</taxon>
    </lineage>
</organism>